<keyword evidence="3" id="KW-1185">Reference proteome</keyword>
<feature type="domain" description="Gp5/Type VI secretion system Vgr protein OB-fold" evidence="1">
    <location>
        <begin position="24"/>
        <end position="94"/>
    </location>
</feature>
<dbReference type="RefSeq" id="WP_044402188.1">
    <property type="nucleotide sequence ID" value="NZ_JXYQ01000073.1"/>
</dbReference>
<sequence>MDSPTPQPESPYETQRRMENIVRKGTVAAVRLAAPARVRVKTGDNTTDWLPWIALRAGGVAGGRTWNPAVVGEQCTVLAPGGDLAQAVVLLGLYSDAMPQGSEQAACDRTDWDEDNYFEWLRGALTAYCMESITLSTPSTSVHMEGSTVTITGGGAVLTIGPDRITSNVDIVAQGVSLVHHKHTGVTKGFDLTGAPA</sequence>
<dbReference type="PATRIC" id="fig|80878.5.peg.3667"/>
<dbReference type="Gene3D" id="2.40.50.230">
    <property type="entry name" value="Gp5 N-terminal domain"/>
    <property type="match status" value="1"/>
</dbReference>
<dbReference type="InterPro" id="IPR006531">
    <property type="entry name" value="Gp5/Vgr_OB"/>
</dbReference>
<protein>
    <recommendedName>
        <fullName evidence="1">Gp5/Type VI secretion system Vgr protein OB-fold domain-containing protein</fullName>
    </recommendedName>
</protein>
<dbReference type="Proteomes" id="UP000032566">
    <property type="component" value="Unassembled WGS sequence"/>
</dbReference>
<gene>
    <name evidence="2" type="ORF">RP29_18505</name>
</gene>
<dbReference type="AlphaFoldDB" id="A0A0D7K4Y3"/>
<dbReference type="STRING" id="80878.RP29_18505"/>
<dbReference type="NCBIfam" id="TIGR01644">
    <property type="entry name" value="phage_P2_V"/>
    <property type="match status" value="1"/>
</dbReference>
<dbReference type="InterPro" id="IPR037026">
    <property type="entry name" value="Vgr_OB-fold_dom_sf"/>
</dbReference>
<dbReference type="InterPro" id="IPR013046">
    <property type="entry name" value="GpV/Gp45"/>
</dbReference>
<dbReference type="OrthoDB" id="4931325at2"/>
<accession>A0A0D7K4Y3</accession>
<evidence type="ECO:0000313" key="3">
    <source>
        <dbReference type="Proteomes" id="UP000032566"/>
    </source>
</evidence>
<comment type="caution">
    <text evidence="2">The sequence shown here is derived from an EMBL/GenBank/DDBJ whole genome shotgun (WGS) entry which is preliminary data.</text>
</comment>
<dbReference type="Pfam" id="PF18946">
    <property type="entry name" value="Apex"/>
    <property type="match status" value="1"/>
</dbReference>
<dbReference type="EMBL" id="JXYQ01000073">
    <property type="protein sequence ID" value="KJA09069.1"/>
    <property type="molecule type" value="Genomic_DNA"/>
</dbReference>
<dbReference type="Pfam" id="PF04717">
    <property type="entry name" value="Phage_base_V"/>
    <property type="match status" value="1"/>
</dbReference>
<evidence type="ECO:0000313" key="2">
    <source>
        <dbReference type="EMBL" id="KJA09069.1"/>
    </source>
</evidence>
<proteinExistence type="predicted"/>
<reference evidence="2 3" key="1">
    <citation type="submission" date="2014-12" db="EMBL/GenBank/DDBJ databases">
        <title>Isolation of bacteria from lake water.</title>
        <authorList>
            <person name="Sheng K.-Y."/>
            <person name="Chin P.-S."/>
            <person name="Chan K.-G."/>
            <person name="Tan G.S."/>
        </authorList>
    </citation>
    <scope>NUCLEOTIDE SEQUENCE [LARGE SCALE GENOMIC DNA]</scope>
    <source>
        <strain evidence="2 3">KY4</strain>
    </source>
</reference>
<name>A0A0D7K4Y3_9BURK</name>
<dbReference type="InterPro" id="IPR044033">
    <property type="entry name" value="GpV-like_apex"/>
</dbReference>
<evidence type="ECO:0000259" key="1">
    <source>
        <dbReference type="Pfam" id="PF04717"/>
    </source>
</evidence>
<organism evidence="2 3">
    <name type="scientific">Acidovorax temperans</name>
    <dbReference type="NCBI Taxonomy" id="80878"/>
    <lineage>
        <taxon>Bacteria</taxon>
        <taxon>Pseudomonadati</taxon>
        <taxon>Pseudomonadota</taxon>
        <taxon>Betaproteobacteria</taxon>
        <taxon>Burkholderiales</taxon>
        <taxon>Comamonadaceae</taxon>
        <taxon>Acidovorax</taxon>
    </lineage>
</organism>